<dbReference type="AlphaFoldDB" id="A0AAV7NPM6"/>
<gene>
    <name evidence="2" type="ORF">NDU88_006236</name>
</gene>
<evidence type="ECO:0000256" key="1">
    <source>
        <dbReference type="SAM" id="MobiDB-lite"/>
    </source>
</evidence>
<dbReference type="EMBL" id="JANPWB010000012">
    <property type="protein sequence ID" value="KAJ1118041.1"/>
    <property type="molecule type" value="Genomic_DNA"/>
</dbReference>
<feature type="compositionally biased region" description="Low complexity" evidence="1">
    <location>
        <begin position="22"/>
        <end position="31"/>
    </location>
</feature>
<name>A0AAV7NPM6_PLEWA</name>
<evidence type="ECO:0000313" key="3">
    <source>
        <dbReference type="Proteomes" id="UP001066276"/>
    </source>
</evidence>
<proteinExistence type="predicted"/>
<protein>
    <submittedName>
        <fullName evidence="2">Uncharacterized protein</fullName>
    </submittedName>
</protein>
<comment type="caution">
    <text evidence="2">The sequence shown here is derived from an EMBL/GenBank/DDBJ whole genome shotgun (WGS) entry which is preliminary data.</text>
</comment>
<reference evidence="2" key="1">
    <citation type="journal article" date="2022" name="bioRxiv">
        <title>Sequencing and chromosome-scale assembly of the giantPleurodeles waltlgenome.</title>
        <authorList>
            <person name="Brown T."/>
            <person name="Elewa A."/>
            <person name="Iarovenko S."/>
            <person name="Subramanian E."/>
            <person name="Araus A.J."/>
            <person name="Petzold A."/>
            <person name="Susuki M."/>
            <person name="Suzuki K.-i.T."/>
            <person name="Hayashi T."/>
            <person name="Toyoda A."/>
            <person name="Oliveira C."/>
            <person name="Osipova E."/>
            <person name="Leigh N.D."/>
            <person name="Simon A."/>
            <person name="Yun M.H."/>
        </authorList>
    </citation>
    <scope>NUCLEOTIDE SEQUENCE</scope>
    <source>
        <strain evidence="2">20211129_DDA</strain>
        <tissue evidence="2">Liver</tissue>
    </source>
</reference>
<dbReference type="Proteomes" id="UP001066276">
    <property type="component" value="Chromosome 8"/>
</dbReference>
<feature type="compositionally biased region" description="Basic and acidic residues" evidence="1">
    <location>
        <begin position="1"/>
        <end position="18"/>
    </location>
</feature>
<accession>A0AAV7NPM6</accession>
<feature type="region of interest" description="Disordered" evidence="1">
    <location>
        <begin position="1"/>
        <end position="32"/>
    </location>
</feature>
<keyword evidence="3" id="KW-1185">Reference proteome</keyword>
<evidence type="ECO:0000313" key="2">
    <source>
        <dbReference type="EMBL" id="KAJ1118041.1"/>
    </source>
</evidence>
<sequence length="121" mass="13318">MVHGDPKQQKLPFEKHTGTDMSTAASTAKGGATRGLVQTQMVGAEDTMVELCIGFHVIDSKFETLTTRLGGMEECLGRQQAHLESTEERISGLENGTAKLIKWLDKMESRLRTVAIKNEDL</sequence>
<organism evidence="2 3">
    <name type="scientific">Pleurodeles waltl</name>
    <name type="common">Iberian ribbed newt</name>
    <dbReference type="NCBI Taxonomy" id="8319"/>
    <lineage>
        <taxon>Eukaryota</taxon>
        <taxon>Metazoa</taxon>
        <taxon>Chordata</taxon>
        <taxon>Craniata</taxon>
        <taxon>Vertebrata</taxon>
        <taxon>Euteleostomi</taxon>
        <taxon>Amphibia</taxon>
        <taxon>Batrachia</taxon>
        <taxon>Caudata</taxon>
        <taxon>Salamandroidea</taxon>
        <taxon>Salamandridae</taxon>
        <taxon>Pleurodelinae</taxon>
        <taxon>Pleurodeles</taxon>
    </lineage>
</organism>